<dbReference type="InterPro" id="IPR006300">
    <property type="entry name" value="FlgB"/>
</dbReference>
<gene>
    <name evidence="5" type="ORF">METZ01_LOCUS488374</name>
</gene>
<dbReference type="NCBIfam" id="TIGR01396">
    <property type="entry name" value="FlgB"/>
    <property type="match status" value="1"/>
</dbReference>
<dbReference type="PIRSF" id="PIRSF002889">
    <property type="entry name" value="Rod_FlgB"/>
    <property type="match status" value="1"/>
</dbReference>
<evidence type="ECO:0000256" key="1">
    <source>
        <dbReference type="ARBA" id="ARBA00004117"/>
    </source>
</evidence>
<comment type="similarity">
    <text evidence="2">Belongs to the flagella basal body rod proteins family.</text>
</comment>
<evidence type="ECO:0000256" key="2">
    <source>
        <dbReference type="ARBA" id="ARBA00009677"/>
    </source>
</evidence>
<keyword evidence="3" id="KW-0975">Bacterial flagellum</keyword>
<name>A0A383CU15_9ZZZZ</name>
<accession>A0A383CU15</accession>
<dbReference type="EMBL" id="UINC01211572">
    <property type="protein sequence ID" value="SVE35520.1"/>
    <property type="molecule type" value="Genomic_DNA"/>
</dbReference>
<reference evidence="5" key="1">
    <citation type="submission" date="2018-05" db="EMBL/GenBank/DDBJ databases">
        <authorList>
            <person name="Lanie J.A."/>
            <person name="Ng W.-L."/>
            <person name="Kazmierczak K.M."/>
            <person name="Andrzejewski T.M."/>
            <person name="Davidsen T.M."/>
            <person name="Wayne K.J."/>
            <person name="Tettelin H."/>
            <person name="Glass J.I."/>
            <person name="Rusch D."/>
            <person name="Podicherti R."/>
            <person name="Tsui H.-C.T."/>
            <person name="Winkler M.E."/>
        </authorList>
    </citation>
    <scope>NUCLEOTIDE SEQUENCE</scope>
</reference>
<comment type="subcellular location">
    <subcellularLocation>
        <location evidence="1">Bacterial flagellum basal body</location>
    </subcellularLocation>
</comment>
<evidence type="ECO:0000256" key="3">
    <source>
        <dbReference type="ARBA" id="ARBA00023143"/>
    </source>
</evidence>
<protein>
    <recommendedName>
        <fullName evidence="4">Flagellar basal body rod protein N-terminal domain-containing protein</fullName>
    </recommendedName>
</protein>
<dbReference type="GO" id="GO:0030694">
    <property type="term" value="C:bacterial-type flagellum basal body, rod"/>
    <property type="evidence" value="ECO:0007669"/>
    <property type="project" value="InterPro"/>
</dbReference>
<dbReference type="PANTHER" id="PTHR30435">
    <property type="entry name" value="FLAGELLAR PROTEIN"/>
    <property type="match status" value="1"/>
</dbReference>
<sequence>MIENLYSANNYILSKKMLDASHIRHEALSNNIANAETPGYKRRDLPVTFEKELTEAVARGQKVQLKELPIRTEIDKRTKPIRLDGNNVELDKELLEINRNALNYSFLSEYVGGSIKTLNKAISGHL</sequence>
<dbReference type="InterPro" id="IPR001444">
    <property type="entry name" value="Flag_bb_rod_N"/>
</dbReference>
<feature type="domain" description="Flagellar basal body rod protein N-terminal" evidence="4">
    <location>
        <begin position="22"/>
        <end position="41"/>
    </location>
</feature>
<evidence type="ECO:0000259" key="4">
    <source>
        <dbReference type="Pfam" id="PF00460"/>
    </source>
</evidence>
<dbReference type="GO" id="GO:0071978">
    <property type="term" value="P:bacterial-type flagellum-dependent swarming motility"/>
    <property type="evidence" value="ECO:0007669"/>
    <property type="project" value="TreeGrafter"/>
</dbReference>
<organism evidence="5">
    <name type="scientific">marine metagenome</name>
    <dbReference type="NCBI Taxonomy" id="408172"/>
    <lineage>
        <taxon>unclassified sequences</taxon>
        <taxon>metagenomes</taxon>
        <taxon>ecological metagenomes</taxon>
    </lineage>
</organism>
<dbReference type="PANTHER" id="PTHR30435:SF12">
    <property type="entry name" value="FLAGELLAR BASAL BODY ROD PROTEIN FLGB"/>
    <property type="match status" value="1"/>
</dbReference>
<dbReference type="Pfam" id="PF00460">
    <property type="entry name" value="Flg_bb_rod"/>
    <property type="match status" value="1"/>
</dbReference>
<evidence type="ECO:0000313" key="5">
    <source>
        <dbReference type="EMBL" id="SVE35520.1"/>
    </source>
</evidence>
<dbReference type="AlphaFoldDB" id="A0A383CU15"/>
<proteinExistence type="inferred from homology"/>